<dbReference type="PANTHER" id="PTHR12858">
    <property type="entry name" value="RIBOSOME BIOGENESIS PROTEIN"/>
    <property type="match status" value="1"/>
</dbReference>
<dbReference type="GO" id="GO:0000462">
    <property type="term" value="P:maturation of SSU-rRNA from tricistronic rRNA transcript (SSU-rRNA, 5.8S rRNA, LSU-rRNA)"/>
    <property type="evidence" value="ECO:0007669"/>
    <property type="project" value="TreeGrafter"/>
</dbReference>
<dbReference type="PROSITE" id="PS51714">
    <property type="entry name" value="G_BMS1"/>
    <property type="match status" value="1"/>
</dbReference>
<comment type="subcellular location">
    <subcellularLocation>
        <location evidence="1">Nucleus</location>
        <location evidence="1">Nucleolus</location>
    </subcellularLocation>
</comment>
<dbReference type="GO" id="GO:0030688">
    <property type="term" value="C:preribosome, small subunit precursor"/>
    <property type="evidence" value="ECO:0007669"/>
    <property type="project" value="TreeGrafter"/>
</dbReference>
<reference evidence="9" key="1">
    <citation type="submission" date="2020-11" db="EMBL/GenBank/DDBJ databases">
        <authorList>
            <person name="Tran Van P."/>
        </authorList>
    </citation>
    <scope>NUCLEOTIDE SEQUENCE</scope>
</reference>
<dbReference type="GO" id="GO:0005525">
    <property type="term" value="F:GTP binding"/>
    <property type="evidence" value="ECO:0007669"/>
    <property type="project" value="TreeGrafter"/>
</dbReference>
<protein>
    <recommendedName>
        <fullName evidence="6">Pre-rRNA-processing protein TSR1 homolog</fullName>
    </recommendedName>
</protein>
<evidence type="ECO:0000256" key="6">
    <source>
        <dbReference type="ARBA" id="ARBA00040070"/>
    </source>
</evidence>
<keyword evidence="2" id="KW-0690">Ribosome biogenesis</keyword>
<dbReference type="InterPro" id="IPR030387">
    <property type="entry name" value="G_Bms1/Tsr1_dom"/>
</dbReference>
<feature type="compositionally biased region" description="Acidic residues" evidence="7">
    <location>
        <begin position="415"/>
        <end position="431"/>
    </location>
</feature>
<evidence type="ECO:0000256" key="1">
    <source>
        <dbReference type="ARBA" id="ARBA00004604"/>
    </source>
</evidence>
<feature type="compositionally biased region" description="Basic and acidic residues" evidence="7">
    <location>
        <begin position="466"/>
        <end position="477"/>
    </location>
</feature>
<evidence type="ECO:0000256" key="4">
    <source>
        <dbReference type="ARBA" id="ARBA00037087"/>
    </source>
</evidence>
<evidence type="ECO:0000313" key="9">
    <source>
        <dbReference type="EMBL" id="CAD7228679.1"/>
    </source>
</evidence>
<gene>
    <name evidence="9" type="ORF">CTOB1V02_LOCUS6557</name>
</gene>
<dbReference type="PANTHER" id="PTHR12858:SF1">
    <property type="entry name" value="PRE-RRNA-PROCESSING PROTEIN TSR1 HOMOLOG"/>
    <property type="match status" value="1"/>
</dbReference>
<feature type="region of interest" description="Disordered" evidence="7">
    <location>
        <begin position="1"/>
        <end position="73"/>
    </location>
</feature>
<dbReference type="GO" id="GO:0003924">
    <property type="term" value="F:GTPase activity"/>
    <property type="evidence" value="ECO:0007669"/>
    <property type="project" value="TreeGrafter"/>
</dbReference>
<dbReference type="GO" id="GO:0034511">
    <property type="term" value="F:U3 snoRNA binding"/>
    <property type="evidence" value="ECO:0007669"/>
    <property type="project" value="TreeGrafter"/>
</dbReference>
<evidence type="ECO:0000256" key="2">
    <source>
        <dbReference type="ARBA" id="ARBA00022517"/>
    </source>
</evidence>
<dbReference type="OrthoDB" id="119302at2759"/>
<comment type="similarity">
    <text evidence="5">Belongs to the TRAFAC class translation factor GTPase superfamily. Bms1-like GTPase family. TSR1 subfamily.</text>
</comment>
<dbReference type="Pfam" id="PF04950">
    <property type="entry name" value="RIBIOP_C"/>
    <property type="match status" value="2"/>
</dbReference>
<sequence length="721" mass="80400">MAHSGVGGTVHRPGVWKQENKSHKTGRHRSKGALEKEAKGRVSLKESSRKAKRDLNRWERRNQTKQIRAHKREEALNRKRAIGGKGQAPPFLVGVVPLSGLVDVEGVMGAVLEADEEAVVTRSAHGSVVHLSVPRFQQRFSFVSPGGSATMTGLLDLAKVCDTMLFLLDPLDGMDLRGEETLSAIMGQGLPTPLFIVDQLGAEKQLVGKKKKDSRKSISSKLDSKLPAADCHLVFLEKPSDGLTALRAMGGLKRRTVCWRDIRPHLLAEHVEGEWLDEEPTLCNLRVTGYVRGNGPLSANRLIHIPGWGDFQLDRITIPRKGGRRIEAGDPHRIQKERKRGSEDVEMEETEEDRVIQVADPALQDSLTSENRPDPLEAEQTWPTDEEMAEARAEQRAKRRRVPRGTSEYQAAWIVEEDNEEAEEDDGDVESEASMGEGGMEVETSSQLGEAESDAEESDDEESEELKENDPDSRYDEMTDYAQDEAILRKLRAAQEDEMFPDEMDTPAEVPARERFARYRGLESFVTSPWDPKENLPQDYARIFQFKDFQRTRKRMMKEAKDSIEGAQPGWYVTLHVRRAPSALLLSPPSAASPLVAYGLFPHENKLSVVNAVLKRKATDLPSFPSSSPPLPSPGPSTDVPLQSKKEKLIFHVGFRRFVASPIFSEHSNGNKHKMLRFFRPGEVAVASFFAPITFGPIPVMAFRLHPDGSQELVATGSLHS</sequence>
<evidence type="ECO:0000256" key="5">
    <source>
        <dbReference type="ARBA" id="ARBA00038288"/>
    </source>
</evidence>
<dbReference type="Pfam" id="PF22298">
    <property type="entry name" value="Tsr1_G-like"/>
    <property type="match status" value="1"/>
</dbReference>
<dbReference type="SMART" id="SM01362">
    <property type="entry name" value="DUF663"/>
    <property type="match status" value="1"/>
</dbReference>
<dbReference type="InterPro" id="IPR007034">
    <property type="entry name" value="BMS1_TSR1_C"/>
</dbReference>
<evidence type="ECO:0000256" key="3">
    <source>
        <dbReference type="ARBA" id="ARBA00023242"/>
    </source>
</evidence>
<feature type="compositionally biased region" description="Basic and acidic residues" evidence="7">
    <location>
        <begin position="32"/>
        <end position="62"/>
    </location>
</feature>
<dbReference type="SMART" id="SM00785">
    <property type="entry name" value="AARP2CN"/>
    <property type="match status" value="1"/>
</dbReference>
<keyword evidence="3" id="KW-0539">Nucleus</keyword>
<feature type="compositionally biased region" description="Acidic residues" evidence="7">
    <location>
        <begin position="451"/>
        <end position="465"/>
    </location>
</feature>
<dbReference type="GO" id="GO:0005730">
    <property type="term" value="C:nucleolus"/>
    <property type="evidence" value="ECO:0007669"/>
    <property type="project" value="UniProtKB-SubCell"/>
</dbReference>
<organism evidence="9">
    <name type="scientific">Cyprideis torosa</name>
    <dbReference type="NCBI Taxonomy" id="163714"/>
    <lineage>
        <taxon>Eukaryota</taxon>
        <taxon>Metazoa</taxon>
        <taxon>Ecdysozoa</taxon>
        <taxon>Arthropoda</taxon>
        <taxon>Crustacea</taxon>
        <taxon>Oligostraca</taxon>
        <taxon>Ostracoda</taxon>
        <taxon>Podocopa</taxon>
        <taxon>Podocopida</taxon>
        <taxon>Cytherocopina</taxon>
        <taxon>Cytheroidea</taxon>
        <taxon>Cytherideidae</taxon>
        <taxon>Cyprideis</taxon>
    </lineage>
</organism>
<dbReference type="GO" id="GO:0000479">
    <property type="term" value="P:endonucleolytic cleavage of tricistronic rRNA transcript (SSU-rRNA, 5.8S rRNA, LSU-rRNA)"/>
    <property type="evidence" value="ECO:0007669"/>
    <property type="project" value="TreeGrafter"/>
</dbReference>
<dbReference type="Pfam" id="PF08142">
    <property type="entry name" value="AARP2CN"/>
    <property type="match status" value="1"/>
</dbReference>
<feature type="region of interest" description="Disordered" evidence="7">
    <location>
        <begin position="621"/>
        <end position="640"/>
    </location>
</feature>
<dbReference type="AlphaFoldDB" id="A0A7R8WBP7"/>
<comment type="function">
    <text evidence="4">Required during maturation of the 40S ribosomal subunit in the nucleolus.</text>
</comment>
<name>A0A7R8WBP7_9CRUS</name>
<dbReference type="InterPro" id="IPR012948">
    <property type="entry name" value="AARP2CN"/>
</dbReference>
<dbReference type="InterPro" id="IPR039761">
    <property type="entry name" value="Bms1/Tsr1"/>
</dbReference>
<proteinExistence type="inferred from homology"/>
<evidence type="ECO:0000256" key="7">
    <source>
        <dbReference type="SAM" id="MobiDB-lite"/>
    </source>
</evidence>
<feature type="region of interest" description="Disordered" evidence="7">
    <location>
        <begin position="323"/>
        <end position="490"/>
    </location>
</feature>
<accession>A0A7R8WBP7</accession>
<dbReference type="EMBL" id="OB661652">
    <property type="protein sequence ID" value="CAD7228679.1"/>
    <property type="molecule type" value="Genomic_DNA"/>
</dbReference>
<feature type="domain" description="Bms1-type G" evidence="8">
    <location>
        <begin position="89"/>
        <end position="255"/>
    </location>
</feature>
<feature type="compositionally biased region" description="Basic and acidic residues" evidence="7">
    <location>
        <begin position="324"/>
        <end position="334"/>
    </location>
</feature>
<evidence type="ECO:0000259" key="8">
    <source>
        <dbReference type="PROSITE" id="PS51714"/>
    </source>
</evidence>